<dbReference type="PANTHER" id="PTHR14336">
    <property type="entry name" value="TANDEM PH DOMAIN CONTAINING PROTEIN"/>
    <property type="match status" value="1"/>
</dbReference>
<feature type="region of interest" description="Disordered" evidence="1">
    <location>
        <begin position="190"/>
        <end position="256"/>
    </location>
</feature>
<dbReference type="STRING" id="109895.A0A507DVB0"/>
<feature type="compositionally biased region" description="Acidic residues" evidence="1">
    <location>
        <begin position="331"/>
        <end position="340"/>
    </location>
</feature>
<feature type="region of interest" description="Disordered" evidence="1">
    <location>
        <begin position="295"/>
        <end position="346"/>
    </location>
</feature>
<organism evidence="3 4">
    <name type="scientific">Powellomyces hirtus</name>
    <dbReference type="NCBI Taxonomy" id="109895"/>
    <lineage>
        <taxon>Eukaryota</taxon>
        <taxon>Fungi</taxon>
        <taxon>Fungi incertae sedis</taxon>
        <taxon>Chytridiomycota</taxon>
        <taxon>Chytridiomycota incertae sedis</taxon>
        <taxon>Chytridiomycetes</taxon>
        <taxon>Spizellomycetales</taxon>
        <taxon>Powellomycetaceae</taxon>
        <taxon>Powellomyces</taxon>
    </lineage>
</organism>
<accession>A0A507DVB0</accession>
<dbReference type="InterPro" id="IPR001849">
    <property type="entry name" value="PH_domain"/>
</dbReference>
<dbReference type="InterPro" id="IPR051707">
    <property type="entry name" value="PI-Interact_SigTrans_Reg"/>
</dbReference>
<dbReference type="SUPFAM" id="SSF50729">
    <property type="entry name" value="PH domain-like"/>
    <property type="match status" value="2"/>
</dbReference>
<gene>
    <name evidence="3" type="ORF">PhCBS80983_g05567</name>
</gene>
<dbReference type="InterPro" id="IPR011993">
    <property type="entry name" value="PH-like_dom_sf"/>
</dbReference>
<comment type="caution">
    <text evidence="3">The sequence shown here is derived from an EMBL/GenBank/DDBJ whole genome shotgun (WGS) entry which is preliminary data.</text>
</comment>
<feature type="domain" description="PH" evidence="2">
    <location>
        <begin position="352"/>
        <end position="456"/>
    </location>
</feature>
<proteinExistence type="predicted"/>
<dbReference type="Proteomes" id="UP000318582">
    <property type="component" value="Unassembled WGS sequence"/>
</dbReference>
<evidence type="ECO:0000259" key="2">
    <source>
        <dbReference type="PROSITE" id="PS50003"/>
    </source>
</evidence>
<dbReference type="FunFam" id="2.30.29.30:FF:000286">
    <property type="entry name" value="PH-protein kinase domain containing protein"/>
    <property type="match status" value="2"/>
</dbReference>
<protein>
    <recommendedName>
        <fullName evidence="2">PH domain-containing protein</fullName>
    </recommendedName>
</protein>
<dbReference type="PROSITE" id="PS50003">
    <property type="entry name" value="PH_DOMAIN"/>
    <property type="match status" value="2"/>
</dbReference>
<feature type="compositionally biased region" description="Basic and acidic residues" evidence="1">
    <location>
        <begin position="55"/>
        <end position="69"/>
    </location>
</feature>
<dbReference type="AlphaFoldDB" id="A0A507DVB0"/>
<keyword evidence="4" id="KW-1185">Reference proteome</keyword>
<name>A0A507DVB0_9FUNG</name>
<evidence type="ECO:0000313" key="4">
    <source>
        <dbReference type="Proteomes" id="UP000318582"/>
    </source>
</evidence>
<reference evidence="3 4" key="1">
    <citation type="journal article" date="2019" name="Sci. Rep.">
        <title>Comparative genomics of chytrid fungi reveal insights into the obligate biotrophic and pathogenic lifestyle of Synchytrium endobioticum.</title>
        <authorList>
            <person name="van de Vossenberg B.T.L.H."/>
            <person name="Warris S."/>
            <person name="Nguyen H.D.T."/>
            <person name="van Gent-Pelzer M.P.E."/>
            <person name="Joly D.L."/>
            <person name="van de Geest H.C."/>
            <person name="Bonants P.J.M."/>
            <person name="Smith D.S."/>
            <person name="Levesque C.A."/>
            <person name="van der Lee T.A.J."/>
        </authorList>
    </citation>
    <scope>NUCLEOTIDE SEQUENCE [LARGE SCALE GENOMIC DNA]</scope>
    <source>
        <strain evidence="3 4">CBS 809.83</strain>
    </source>
</reference>
<evidence type="ECO:0000313" key="3">
    <source>
        <dbReference type="EMBL" id="TPX55135.1"/>
    </source>
</evidence>
<dbReference type="Gene3D" id="2.30.29.30">
    <property type="entry name" value="Pleckstrin-homology domain (PH domain)/Phosphotyrosine-binding domain (PTB)"/>
    <property type="match status" value="2"/>
</dbReference>
<feature type="region of interest" description="Disordered" evidence="1">
    <location>
        <begin position="1"/>
        <end position="89"/>
    </location>
</feature>
<feature type="domain" description="PH" evidence="2">
    <location>
        <begin position="93"/>
        <end position="188"/>
    </location>
</feature>
<feature type="compositionally biased region" description="Polar residues" evidence="1">
    <location>
        <begin position="305"/>
        <end position="323"/>
    </location>
</feature>
<dbReference type="EMBL" id="QEAQ01000125">
    <property type="protein sequence ID" value="TPX55135.1"/>
    <property type="molecule type" value="Genomic_DNA"/>
</dbReference>
<dbReference type="Pfam" id="PF00169">
    <property type="entry name" value="PH"/>
    <property type="match status" value="2"/>
</dbReference>
<sequence length="469" mass="52313">METPETAVGRSVALEQHGQRVTSREDGRLVIQFPFSDTEESTDDLGSTTAAVTQEGREVDSPPRLRPVDDAEDSEGVPDSQLDEAEKAMKNEQVTMSGYLYKKGEKRRNWKNRWFVLRPTRLAYYQSDKEYELLKIIDMNDIHAIAEVELKRRKNVFGLVTRERTYYIQAENAKTADSWLRALRAAHHHIHGGGNGNRSSETASAPPVQPQANGRDTSSQMSNAESVGTADSFQTNTTTPSSMFTDYAHSADSSPSTVIPYMPPPAPVPNINNTIAAPVRDVPPQQRRDVVGIRITTFADRRDPSSTSPVGEYPTSSTTSTPQHGRPETSSSDEEGEDMDACMGGGNINDNKVVVQGYLEKRVTNNYKKLATAKGWKKRWFVLRNGRLFGYKNDGEYVVKRLIPLRSVLDILEIDPQGKTHQFCFKIVLPKRQLVLCARTEEEMKGWIEGLRNVHGAVRRDSTAGVSQG</sequence>
<feature type="compositionally biased region" description="Polar residues" evidence="1">
    <location>
        <begin position="210"/>
        <end position="244"/>
    </location>
</feature>
<evidence type="ECO:0000256" key="1">
    <source>
        <dbReference type="SAM" id="MobiDB-lite"/>
    </source>
</evidence>
<dbReference type="SMART" id="SM00233">
    <property type="entry name" value="PH"/>
    <property type="match status" value="2"/>
</dbReference>